<dbReference type="AlphaFoldDB" id="A0A396IMS0"/>
<sequence length="49" mass="5465">MYIIEILKIILEVIRVLCVRSISYVEGMMAKLSIVMAFGAASSQFIPES</sequence>
<organism evidence="1 2">
    <name type="scientific">Medicago truncatula</name>
    <name type="common">Barrel medic</name>
    <name type="synonym">Medicago tribuloides</name>
    <dbReference type="NCBI Taxonomy" id="3880"/>
    <lineage>
        <taxon>Eukaryota</taxon>
        <taxon>Viridiplantae</taxon>
        <taxon>Streptophyta</taxon>
        <taxon>Embryophyta</taxon>
        <taxon>Tracheophyta</taxon>
        <taxon>Spermatophyta</taxon>
        <taxon>Magnoliopsida</taxon>
        <taxon>eudicotyledons</taxon>
        <taxon>Gunneridae</taxon>
        <taxon>Pentapetalae</taxon>
        <taxon>rosids</taxon>
        <taxon>fabids</taxon>
        <taxon>Fabales</taxon>
        <taxon>Fabaceae</taxon>
        <taxon>Papilionoideae</taxon>
        <taxon>50 kb inversion clade</taxon>
        <taxon>NPAAA clade</taxon>
        <taxon>Hologalegina</taxon>
        <taxon>IRL clade</taxon>
        <taxon>Trifolieae</taxon>
        <taxon>Medicago</taxon>
    </lineage>
</organism>
<gene>
    <name evidence="1" type="ORF">MtrunA17_Chr3g0082191</name>
</gene>
<dbReference type="EMBL" id="PSQE01000003">
    <property type="protein sequence ID" value="RHN65644.1"/>
    <property type="molecule type" value="Genomic_DNA"/>
</dbReference>
<proteinExistence type="predicted"/>
<evidence type="ECO:0000313" key="1">
    <source>
        <dbReference type="EMBL" id="RHN65644.1"/>
    </source>
</evidence>
<dbReference type="Proteomes" id="UP000265566">
    <property type="component" value="Chromosome 3"/>
</dbReference>
<comment type="caution">
    <text evidence="1">The sequence shown here is derived from an EMBL/GenBank/DDBJ whole genome shotgun (WGS) entry which is preliminary data.</text>
</comment>
<protein>
    <submittedName>
        <fullName evidence="1">Uncharacterized protein</fullName>
    </submittedName>
</protein>
<accession>A0A396IMS0</accession>
<dbReference type="Gramene" id="rna13509">
    <property type="protein sequence ID" value="RHN65644.1"/>
    <property type="gene ID" value="gene13509"/>
</dbReference>
<name>A0A396IMS0_MEDTR</name>
<reference evidence="2" key="1">
    <citation type="journal article" date="2018" name="Nat. Plants">
        <title>Whole-genome landscape of Medicago truncatula symbiotic genes.</title>
        <authorList>
            <person name="Pecrix Y."/>
            <person name="Staton S.E."/>
            <person name="Sallet E."/>
            <person name="Lelandais-Briere C."/>
            <person name="Moreau S."/>
            <person name="Carrere S."/>
            <person name="Blein T."/>
            <person name="Jardinaud M.F."/>
            <person name="Latrasse D."/>
            <person name="Zouine M."/>
            <person name="Zahm M."/>
            <person name="Kreplak J."/>
            <person name="Mayjonade B."/>
            <person name="Satge C."/>
            <person name="Perez M."/>
            <person name="Cauet S."/>
            <person name="Marande W."/>
            <person name="Chantry-Darmon C."/>
            <person name="Lopez-Roques C."/>
            <person name="Bouchez O."/>
            <person name="Berard A."/>
            <person name="Debelle F."/>
            <person name="Munos S."/>
            <person name="Bendahmane A."/>
            <person name="Berges H."/>
            <person name="Niebel A."/>
            <person name="Buitink J."/>
            <person name="Frugier F."/>
            <person name="Benhamed M."/>
            <person name="Crespi M."/>
            <person name="Gouzy J."/>
            <person name="Gamas P."/>
        </authorList>
    </citation>
    <scope>NUCLEOTIDE SEQUENCE [LARGE SCALE GENOMIC DNA]</scope>
    <source>
        <strain evidence="2">cv. Jemalong A17</strain>
    </source>
</reference>
<evidence type="ECO:0000313" key="2">
    <source>
        <dbReference type="Proteomes" id="UP000265566"/>
    </source>
</evidence>